<dbReference type="Pfam" id="PF23182">
    <property type="entry name" value="PABC_AtC3H46"/>
    <property type="match status" value="1"/>
</dbReference>
<dbReference type="PANTHER" id="PTHR24009:SF40">
    <property type="entry name" value="C3H1-TYPE DOMAIN-CONTAINING PROTEIN"/>
    <property type="match status" value="1"/>
</dbReference>
<keyword evidence="4 6" id="KW-0694">RNA-binding</keyword>
<dbReference type="CDD" id="cd12458">
    <property type="entry name" value="RRM_AtC3H46_like"/>
    <property type="match status" value="1"/>
</dbReference>
<feature type="domain" description="HTH OST-type" evidence="10">
    <location>
        <begin position="366"/>
        <end position="449"/>
    </location>
</feature>
<keyword evidence="3 7" id="KW-0862">Zinc</keyword>
<dbReference type="InterPro" id="IPR000571">
    <property type="entry name" value="Znf_CCCH"/>
</dbReference>
<evidence type="ECO:0000259" key="9">
    <source>
        <dbReference type="PROSITE" id="PS50103"/>
    </source>
</evidence>
<dbReference type="SUPFAM" id="SSF90229">
    <property type="entry name" value="CCCH zinc finger"/>
    <property type="match status" value="1"/>
</dbReference>
<feature type="zinc finger region" description="C3H1-type" evidence="7">
    <location>
        <begin position="318"/>
        <end position="345"/>
    </location>
</feature>
<keyword evidence="5" id="KW-0238">DNA-binding</keyword>
<dbReference type="Gene3D" id="3.30.70.330">
    <property type="match status" value="1"/>
</dbReference>
<dbReference type="Gene3D" id="4.10.1000.10">
    <property type="entry name" value="Zinc finger, CCCH-type"/>
    <property type="match status" value="1"/>
</dbReference>
<accession>A0AAV1QV49</accession>
<evidence type="ECO:0000256" key="2">
    <source>
        <dbReference type="ARBA" id="ARBA00022771"/>
    </source>
</evidence>
<evidence type="ECO:0000256" key="7">
    <source>
        <dbReference type="PROSITE-ProRule" id="PRU00723"/>
    </source>
</evidence>
<keyword evidence="1 7" id="KW-0479">Metal-binding</keyword>
<protein>
    <recommendedName>
        <fullName evidence="13">Zinc finger CCCH domain-containing protein 18-like</fullName>
    </recommendedName>
</protein>
<gene>
    <name evidence="11" type="ORF">DCAF_LOCUS2187</name>
</gene>
<dbReference type="PROSITE" id="PS50102">
    <property type="entry name" value="RRM"/>
    <property type="match status" value="1"/>
</dbReference>
<dbReference type="EMBL" id="CAWUPB010000351">
    <property type="protein sequence ID" value="CAK7324539.1"/>
    <property type="molecule type" value="Genomic_DNA"/>
</dbReference>
<dbReference type="PROSITE" id="PS50103">
    <property type="entry name" value="ZF_C3H1"/>
    <property type="match status" value="1"/>
</dbReference>
<dbReference type="PANTHER" id="PTHR24009">
    <property type="entry name" value="RNA-BINDING (RRM/RBD/RNP MOTIFS)"/>
    <property type="match status" value="1"/>
</dbReference>
<dbReference type="GO" id="GO:0003723">
    <property type="term" value="F:RNA binding"/>
    <property type="evidence" value="ECO:0007669"/>
    <property type="project" value="UniProtKB-UniRule"/>
</dbReference>
<evidence type="ECO:0000256" key="6">
    <source>
        <dbReference type="PROSITE-ProRule" id="PRU00176"/>
    </source>
</evidence>
<evidence type="ECO:0000256" key="1">
    <source>
        <dbReference type="ARBA" id="ARBA00022723"/>
    </source>
</evidence>
<dbReference type="InterPro" id="IPR035979">
    <property type="entry name" value="RBD_domain_sf"/>
</dbReference>
<evidence type="ECO:0000313" key="12">
    <source>
        <dbReference type="Proteomes" id="UP001314170"/>
    </source>
</evidence>
<dbReference type="InterPro" id="IPR034365">
    <property type="entry name" value="AtC3H46-like_RRM"/>
</dbReference>
<dbReference type="InterPro" id="IPR025605">
    <property type="entry name" value="OST-HTH/LOTUS_dom"/>
</dbReference>
<comment type="caution">
    <text evidence="11">The sequence shown here is derived from an EMBL/GenBank/DDBJ whole genome shotgun (WGS) entry which is preliminary data.</text>
</comment>
<dbReference type="InterPro" id="IPR056276">
    <property type="entry name" value="AtC3H46-like_PABC-like"/>
</dbReference>
<dbReference type="InterPro" id="IPR036855">
    <property type="entry name" value="Znf_CCCH_sf"/>
</dbReference>
<dbReference type="InterPro" id="IPR000504">
    <property type="entry name" value="RRM_dom"/>
</dbReference>
<dbReference type="GO" id="GO:0008270">
    <property type="term" value="F:zinc ion binding"/>
    <property type="evidence" value="ECO:0007669"/>
    <property type="project" value="UniProtKB-KW"/>
</dbReference>
<evidence type="ECO:0000256" key="4">
    <source>
        <dbReference type="ARBA" id="ARBA00022884"/>
    </source>
</evidence>
<sequence>MEVCVVVNEVRGGSWVLAKIFRLVASFSRLDYVDKGGVLTKKVDGLVFQQRSFADVSSGGPLGIGPQRISNGANSAPWTQKLTTCRHVYREILKLGGWVTELLSLKEIWTLAINFNLMGVQKISTQTEVFAPPPFNTVLILRFIMEFSEPTRIVFNRIKKLELENATKILGYLWCKGIGDQEMIKLAMSSDVVIQELIYRAKSELPSSPMPPLINSLSILELPSPVSTQHFLSTAAFRVPSPCWEPPIAAKHNLDFAPIGCPDSISELQNQTQFFSLEDQIEKLNLGNVGYASDYSYSDAALGNLCARTGGRYRSLNEFPNKTCHYFKKGFCKHGSNCRYFHGQISQSLPQLFDVIDEDQVFSANSLEKLELEIREILKSRKGYPISIASLPMIYYENYGKHLQAEGYLTESQRYGKAGYSLTRLLARLKNGIRLIDRPHGQHAVILSENAPKYMQNRGDRNDPGPIVSGSQQIYLTFPAESIFTEEDVSNYFSNFGPVEDVRIPSQQKRMFGFVTFESADTVKMILENRKPHYVCGTRVLVKPYREKSKLFDRKYQERIEQAIYYDTHYVDTDAEFHPSKLMETGRVRLGFSWDLKAAYGISLEFDSISKEN</sequence>
<proteinExistence type="predicted"/>
<evidence type="ECO:0008006" key="13">
    <source>
        <dbReference type="Google" id="ProtNLM"/>
    </source>
</evidence>
<dbReference type="SUPFAM" id="SSF54928">
    <property type="entry name" value="RNA-binding domain, RBD"/>
    <property type="match status" value="1"/>
</dbReference>
<evidence type="ECO:0000259" key="10">
    <source>
        <dbReference type="PROSITE" id="PS51644"/>
    </source>
</evidence>
<dbReference type="PROSITE" id="PS51644">
    <property type="entry name" value="HTH_OST"/>
    <property type="match status" value="1"/>
</dbReference>
<dbReference type="SMART" id="SM00360">
    <property type="entry name" value="RRM"/>
    <property type="match status" value="1"/>
</dbReference>
<evidence type="ECO:0000313" key="11">
    <source>
        <dbReference type="EMBL" id="CAK7324539.1"/>
    </source>
</evidence>
<reference evidence="11 12" key="1">
    <citation type="submission" date="2024-01" db="EMBL/GenBank/DDBJ databases">
        <authorList>
            <person name="Waweru B."/>
        </authorList>
    </citation>
    <scope>NUCLEOTIDE SEQUENCE [LARGE SCALE GENOMIC DNA]</scope>
</reference>
<name>A0AAV1QV49_9ROSI</name>
<evidence type="ECO:0000256" key="5">
    <source>
        <dbReference type="ARBA" id="ARBA00023125"/>
    </source>
</evidence>
<keyword evidence="12" id="KW-1185">Reference proteome</keyword>
<dbReference type="Proteomes" id="UP001314170">
    <property type="component" value="Unassembled WGS sequence"/>
</dbReference>
<dbReference type="InterPro" id="IPR012677">
    <property type="entry name" value="Nucleotide-bd_a/b_plait_sf"/>
</dbReference>
<dbReference type="FunFam" id="3.30.70.330:FF:000678">
    <property type="entry name" value="zinc finger CCCH domain-containing protein 53-like isoform X2"/>
    <property type="match status" value="1"/>
</dbReference>
<dbReference type="Pfam" id="PF00076">
    <property type="entry name" value="RRM_1"/>
    <property type="match status" value="1"/>
</dbReference>
<dbReference type="AlphaFoldDB" id="A0AAV1QV49"/>
<keyword evidence="2 7" id="KW-0863">Zinc-finger</keyword>
<organism evidence="11 12">
    <name type="scientific">Dovyalis caffra</name>
    <dbReference type="NCBI Taxonomy" id="77055"/>
    <lineage>
        <taxon>Eukaryota</taxon>
        <taxon>Viridiplantae</taxon>
        <taxon>Streptophyta</taxon>
        <taxon>Embryophyta</taxon>
        <taxon>Tracheophyta</taxon>
        <taxon>Spermatophyta</taxon>
        <taxon>Magnoliopsida</taxon>
        <taxon>eudicotyledons</taxon>
        <taxon>Gunneridae</taxon>
        <taxon>Pentapetalae</taxon>
        <taxon>rosids</taxon>
        <taxon>fabids</taxon>
        <taxon>Malpighiales</taxon>
        <taxon>Salicaceae</taxon>
        <taxon>Flacourtieae</taxon>
        <taxon>Dovyalis</taxon>
    </lineage>
</organism>
<evidence type="ECO:0000256" key="3">
    <source>
        <dbReference type="ARBA" id="ARBA00022833"/>
    </source>
</evidence>
<dbReference type="GO" id="GO:0003677">
    <property type="term" value="F:DNA binding"/>
    <property type="evidence" value="ECO:0007669"/>
    <property type="project" value="UniProtKB-KW"/>
</dbReference>
<evidence type="ECO:0000259" key="8">
    <source>
        <dbReference type="PROSITE" id="PS50102"/>
    </source>
</evidence>
<feature type="domain" description="RRM" evidence="8">
    <location>
        <begin position="472"/>
        <end position="547"/>
    </location>
</feature>
<feature type="domain" description="C3H1-type" evidence="9">
    <location>
        <begin position="318"/>
        <end position="345"/>
    </location>
</feature>